<dbReference type="AlphaFoldDB" id="A0A4R1HHY3"/>
<organism evidence="3 4">
    <name type="scientific">Pseudonocardia endophytica</name>
    <dbReference type="NCBI Taxonomy" id="401976"/>
    <lineage>
        <taxon>Bacteria</taxon>
        <taxon>Bacillati</taxon>
        <taxon>Actinomycetota</taxon>
        <taxon>Actinomycetes</taxon>
        <taxon>Pseudonocardiales</taxon>
        <taxon>Pseudonocardiaceae</taxon>
        <taxon>Pseudonocardia</taxon>
    </lineage>
</organism>
<protein>
    <recommendedName>
        <fullName evidence="2">DUF8129 domain-containing protein</fullName>
    </recommendedName>
</protein>
<dbReference type="OrthoDB" id="5187212at2"/>
<comment type="caution">
    <text evidence="3">The sequence shown here is derived from an EMBL/GenBank/DDBJ whole genome shotgun (WGS) entry which is preliminary data.</text>
</comment>
<feature type="domain" description="DUF8129" evidence="2">
    <location>
        <begin position="12"/>
        <end position="61"/>
    </location>
</feature>
<dbReference type="Pfam" id="PF26450">
    <property type="entry name" value="DUF8129"/>
    <property type="match status" value="1"/>
</dbReference>
<accession>A0A4R1HHY3</accession>
<gene>
    <name evidence="3" type="ORF">EV378_5360</name>
</gene>
<name>A0A4R1HHY3_PSEEN</name>
<proteinExistence type="predicted"/>
<dbReference type="EMBL" id="SMFZ01000002">
    <property type="protein sequence ID" value="TCK21378.1"/>
    <property type="molecule type" value="Genomic_DNA"/>
</dbReference>
<dbReference type="InterPro" id="IPR058442">
    <property type="entry name" value="DUF8129"/>
</dbReference>
<evidence type="ECO:0000256" key="1">
    <source>
        <dbReference type="SAM" id="MobiDB-lite"/>
    </source>
</evidence>
<keyword evidence="4" id="KW-1185">Reference proteome</keyword>
<evidence type="ECO:0000313" key="3">
    <source>
        <dbReference type="EMBL" id="TCK21378.1"/>
    </source>
</evidence>
<dbReference type="RefSeq" id="WP_132430132.1">
    <property type="nucleotide sequence ID" value="NZ_SMFZ01000002.1"/>
</dbReference>
<reference evidence="3 4" key="1">
    <citation type="submission" date="2019-03" db="EMBL/GenBank/DDBJ databases">
        <title>Sequencing the genomes of 1000 actinobacteria strains.</title>
        <authorList>
            <person name="Klenk H.-P."/>
        </authorList>
    </citation>
    <scope>NUCLEOTIDE SEQUENCE [LARGE SCALE GENOMIC DNA]</scope>
    <source>
        <strain evidence="3 4">DSM 44969</strain>
    </source>
</reference>
<dbReference type="Proteomes" id="UP000295560">
    <property type="component" value="Unassembled WGS sequence"/>
</dbReference>
<evidence type="ECO:0000259" key="2">
    <source>
        <dbReference type="Pfam" id="PF26450"/>
    </source>
</evidence>
<feature type="region of interest" description="Disordered" evidence="1">
    <location>
        <begin position="57"/>
        <end position="114"/>
    </location>
</feature>
<evidence type="ECO:0000313" key="4">
    <source>
        <dbReference type="Proteomes" id="UP000295560"/>
    </source>
</evidence>
<sequence length="114" mass="12982">MTERSELPIPDYDHLPENGLANRIRTLDTDQIDVLLDYERAHANRLQVVMLIEQRRDALRSGEAQPTPGDPAGTQFETPSTPDRGSPVEDRDQQQYNQPLRHGVAEQTPNRPTR</sequence>